<evidence type="ECO:0000256" key="3">
    <source>
        <dbReference type="ARBA" id="ARBA00023163"/>
    </source>
</evidence>
<dbReference type="GO" id="GO:0003677">
    <property type="term" value="F:DNA binding"/>
    <property type="evidence" value="ECO:0007669"/>
    <property type="project" value="UniProtKB-KW"/>
</dbReference>
<evidence type="ECO:0000256" key="2">
    <source>
        <dbReference type="ARBA" id="ARBA00023125"/>
    </source>
</evidence>
<evidence type="ECO:0000256" key="1">
    <source>
        <dbReference type="ARBA" id="ARBA00023015"/>
    </source>
</evidence>
<feature type="domain" description="HTH hxlR-type" evidence="4">
    <location>
        <begin position="12"/>
        <end position="106"/>
    </location>
</feature>
<gene>
    <name evidence="5" type="ORF">EV191_11160</name>
</gene>
<dbReference type="PANTHER" id="PTHR33204">
    <property type="entry name" value="TRANSCRIPTIONAL REGULATOR, MARR FAMILY"/>
    <property type="match status" value="1"/>
</dbReference>
<evidence type="ECO:0000313" key="5">
    <source>
        <dbReference type="EMBL" id="TCP47855.1"/>
    </source>
</evidence>
<dbReference type="PROSITE" id="PS51118">
    <property type="entry name" value="HTH_HXLR"/>
    <property type="match status" value="1"/>
</dbReference>
<evidence type="ECO:0000313" key="6">
    <source>
        <dbReference type="Proteomes" id="UP000294911"/>
    </source>
</evidence>
<keyword evidence="2" id="KW-0238">DNA-binding</keyword>
<dbReference type="InterPro" id="IPR036388">
    <property type="entry name" value="WH-like_DNA-bd_sf"/>
</dbReference>
<dbReference type="OrthoDB" id="5181972at2"/>
<dbReference type="SUPFAM" id="SSF46785">
    <property type="entry name" value="Winged helix' DNA-binding domain"/>
    <property type="match status" value="1"/>
</dbReference>
<dbReference type="Proteomes" id="UP000294911">
    <property type="component" value="Unassembled WGS sequence"/>
</dbReference>
<sequence>MSLGTGYDQQGCYLARALEVVGERWTLLIVRDCFYGVRRFTDLREHLDISRAVLTARLDTLMTAGVLRREVSDGHPEYVLTEAGRALWPVVYLLTKWGEQYTSGPHPARVYSHADCDTDVDDVGHCASCGYTPDPADLIVRPGSGPNAMRRDDRVARALAEPHRILTPLEISS</sequence>
<reference evidence="5 6" key="1">
    <citation type="submission" date="2019-03" db="EMBL/GenBank/DDBJ databases">
        <title>Genomic Encyclopedia of Type Strains, Phase IV (KMG-IV): sequencing the most valuable type-strain genomes for metagenomic binning, comparative biology and taxonomic classification.</title>
        <authorList>
            <person name="Goeker M."/>
        </authorList>
    </citation>
    <scope>NUCLEOTIDE SEQUENCE [LARGE SCALE GENOMIC DNA]</scope>
    <source>
        <strain evidence="5 6">DSM 45765</strain>
    </source>
</reference>
<keyword evidence="1" id="KW-0805">Transcription regulation</keyword>
<name>A0A4R2QLI0_9PSEU</name>
<keyword evidence="3" id="KW-0804">Transcription</keyword>
<dbReference type="RefSeq" id="WP_132878997.1">
    <property type="nucleotide sequence ID" value="NZ_SLXQ01000011.1"/>
</dbReference>
<dbReference type="PANTHER" id="PTHR33204:SF18">
    <property type="entry name" value="TRANSCRIPTIONAL REGULATORY PROTEIN"/>
    <property type="match status" value="1"/>
</dbReference>
<proteinExistence type="predicted"/>
<dbReference type="InterPro" id="IPR036390">
    <property type="entry name" value="WH_DNA-bd_sf"/>
</dbReference>
<evidence type="ECO:0000259" key="4">
    <source>
        <dbReference type="PROSITE" id="PS51118"/>
    </source>
</evidence>
<accession>A0A4R2QLI0</accession>
<organism evidence="5 6">
    <name type="scientific">Tamaricihabitans halophyticus</name>
    <dbReference type="NCBI Taxonomy" id="1262583"/>
    <lineage>
        <taxon>Bacteria</taxon>
        <taxon>Bacillati</taxon>
        <taxon>Actinomycetota</taxon>
        <taxon>Actinomycetes</taxon>
        <taxon>Pseudonocardiales</taxon>
        <taxon>Pseudonocardiaceae</taxon>
        <taxon>Tamaricihabitans</taxon>
    </lineage>
</organism>
<protein>
    <submittedName>
        <fullName evidence="5">HxlR family transcriptional regulator</fullName>
    </submittedName>
</protein>
<dbReference type="AlphaFoldDB" id="A0A4R2QLI0"/>
<dbReference type="Pfam" id="PF01638">
    <property type="entry name" value="HxlR"/>
    <property type="match status" value="1"/>
</dbReference>
<dbReference type="Gene3D" id="1.10.10.10">
    <property type="entry name" value="Winged helix-like DNA-binding domain superfamily/Winged helix DNA-binding domain"/>
    <property type="match status" value="1"/>
</dbReference>
<keyword evidence="6" id="KW-1185">Reference proteome</keyword>
<dbReference type="InterPro" id="IPR002577">
    <property type="entry name" value="HTH_HxlR"/>
</dbReference>
<dbReference type="EMBL" id="SLXQ01000011">
    <property type="protein sequence ID" value="TCP47855.1"/>
    <property type="molecule type" value="Genomic_DNA"/>
</dbReference>
<comment type="caution">
    <text evidence="5">The sequence shown here is derived from an EMBL/GenBank/DDBJ whole genome shotgun (WGS) entry which is preliminary data.</text>
</comment>